<dbReference type="EMBL" id="FLQS01000045">
    <property type="protein sequence ID" value="SBS77988.1"/>
    <property type="molecule type" value="Genomic_DNA"/>
</dbReference>
<sequence>MVAELLAASVLIAAPSAPPPSPHIAVPAPAPLVVGDGRTVRLISLGGAPTDGVLDRIAGDIGDAVGAVEKFWGTEWDHEIVVIATDSQAQFVAQAGLAPGGNWADIAAVSVADHVDFARHHASGQRIVFAPGAANMSDRSLRIVLTHELFHLAARADTALDAPRWLLEGVADFVARPPEPLPRDAAADTALPTDADLDVAGPQRERGYDRAWWFARFVADSYGVDALRRLYVEACGPGHGDFETAVRRALGTGTAELRARWAQWLTR</sequence>
<reference evidence="1" key="1">
    <citation type="submission" date="2016-03" db="EMBL/GenBank/DDBJ databases">
        <authorList>
            <person name="Ploux O."/>
        </authorList>
    </citation>
    <scope>NUCLEOTIDE SEQUENCE</scope>
    <source>
        <strain evidence="1">UC10</strain>
    </source>
</reference>
<evidence type="ECO:0000313" key="1">
    <source>
        <dbReference type="EMBL" id="SBS77988.1"/>
    </source>
</evidence>
<gene>
    <name evidence="1" type="ORF">MHPYR_50155</name>
</gene>
<dbReference type="AlphaFoldDB" id="A0A1Y5PQ09"/>
<protein>
    <recommendedName>
        <fullName evidence="2">Peptidase MA-like domain-containing protein</fullName>
    </recommendedName>
</protein>
<accession>A0A1Y5PQ09</accession>
<organism evidence="1">
    <name type="scientific">uncultured Mycobacterium sp</name>
    <dbReference type="NCBI Taxonomy" id="171292"/>
    <lineage>
        <taxon>Bacteria</taxon>
        <taxon>Bacillati</taxon>
        <taxon>Actinomycetota</taxon>
        <taxon>Actinomycetes</taxon>
        <taxon>Mycobacteriales</taxon>
        <taxon>Mycobacteriaceae</taxon>
        <taxon>Mycobacterium</taxon>
        <taxon>environmental samples</taxon>
    </lineage>
</organism>
<proteinExistence type="predicted"/>
<evidence type="ECO:0008006" key="2">
    <source>
        <dbReference type="Google" id="ProtNLM"/>
    </source>
</evidence>
<name>A0A1Y5PQ09_9MYCO</name>